<feature type="non-terminal residue" evidence="1">
    <location>
        <position position="1"/>
    </location>
</feature>
<dbReference type="PANTHER" id="PTHR33096">
    <property type="entry name" value="CXC2 DOMAIN-CONTAINING PROTEIN"/>
    <property type="match status" value="1"/>
</dbReference>
<evidence type="ECO:0000313" key="1">
    <source>
        <dbReference type="EMBL" id="KAF9505172.1"/>
    </source>
</evidence>
<name>A0A9P6AGH6_9AGAM</name>
<gene>
    <name evidence="1" type="ORF">BS47DRAFT_1307025</name>
</gene>
<proteinExistence type="predicted"/>
<accession>A0A9P6AGH6</accession>
<dbReference type="EMBL" id="MU129169">
    <property type="protein sequence ID" value="KAF9505172.1"/>
    <property type="molecule type" value="Genomic_DNA"/>
</dbReference>
<dbReference type="AlphaFoldDB" id="A0A9P6AGH6"/>
<reference evidence="1" key="1">
    <citation type="journal article" date="2020" name="Nat. Commun.">
        <title>Large-scale genome sequencing of mycorrhizal fungi provides insights into the early evolution of symbiotic traits.</title>
        <authorList>
            <person name="Miyauchi S."/>
            <person name="Kiss E."/>
            <person name="Kuo A."/>
            <person name="Drula E."/>
            <person name="Kohler A."/>
            <person name="Sanchez-Garcia M."/>
            <person name="Morin E."/>
            <person name="Andreopoulos B."/>
            <person name="Barry K.W."/>
            <person name="Bonito G."/>
            <person name="Buee M."/>
            <person name="Carver A."/>
            <person name="Chen C."/>
            <person name="Cichocki N."/>
            <person name="Clum A."/>
            <person name="Culley D."/>
            <person name="Crous P.W."/>
            <person name="Fauchery L."/>
            <person name="Girlanda M."/>
            <person name="Hayes R.D."/>
            <person name="Keri Z."/>
            <person name="LaButti K."/>
            <person name="Lipzen A."/>
            <person name="Lombard V."/>
            <person name="Magnuson J."/>
            <person name="Maillard F."/>
            <person name="Murat C."/>
            <person name="Nolan M."/>
            <person name="Ohm R.A."/>
            <person name="Pangilinan J."/>
            <person name="Pereira M.F."/>
            <person name="Perotto S."/>
            <person name="Peter M."/>
            <person name="Pfister S."/>
            <person name="Riley R."/>
            <person name="Sitrit Y."/>
            <person name="Stielow J.B."/>
            <person name="Szollosi G."/>
            <person name="Zifcakova L."/>
            <person name="Stursova M."/>
            <person name="Spatafora J.W."/>
            <person name="Tedersoo L."/>
            <person name="Vaario L.M."/>
            <person name="Yamada A."/>
            <person name="Yan M."/>
            <person name="Wang P."/>
            <person name="Xu J."/>
            <person name="Bruns T."/>
            <person name="Baldrian P."/>
            <person name="Vilgalys R."/>
            <person name="Dunand C."/>
            <person name="Henrissat B."/>
            <person name="Grigoriev I.V."/>
            <person name="Hibbett D."/>
            <person name="Nagy L.G."/>
            <person name="Martin F.M."/>
        </authorList>
    </citation>
    <scope>NUCLEOTIDE SEQUENCE</scope>
    <source>
        <strain evidence="1">UP504</strain>
    </source>
</reference>
<sequence>CQIHCSLLKWNIMPEWTGRIEFGVSVFHAYGHQWTCQLWYHPRKSEKWGLSDGEGCERFWSELRRLIPGLRVTGYHRRLFIIDLQVEHIDELKQEGAGKWLCDHVSCTVGREAQAQEKLDGASVQYLLGQFKEQCSFQSRLVPRQSKTKGSRMIEHILSMSQSADSLRVHLKELMDELAGLATDNVTIAVEDELQLKITEIRASVQCLERTSSLRSEVHKELEWLKTNKWINLQLNVRVVRDQLLMKLRARKFELAGLECADTSRQLDHKTKEHVEKAMKGRVSGIQATLKRYEDIRQQMMKLRGKGNVARDAYIPPEISSSVYKLDVDEDIWQVPHHEDMANFPDGRVPAWLADKEVREGIRHAQELANCKEELRCCKAELSNLCCWFTKQYAANQHAFDFCNGRGSFHLD</sequence>
<evidence type="ECO:0000313" key="2">
    <source>
        <dbReference type="Proteomes" id="UP000886523"/>
    </source>
</evidence>
<keyword evidence="2" id="KW-1185">Reference proteome</keyword>
<organism evidence="1 2">
    <name type="scientific">Hydnum rufescens UP504</name>
    <dbReference type="NCBI Taxonomy" id="1448309"/>
    <lineage>
        <taxon>Eukaryota</taxon>
        <taxon>Fungi</taxon>
        <taxon>Dikarya</taxon>
        <taxon>Basidiomycota</taxon>
        <taxon>Agaricomycotina</taxon>
        <taxon>Agaricomycetes</taxon>
        <taxon>Cantharellales</taxon>
        <taxon>Hydnaceae</taxon>
        <taxon>Hydnum</taxon>
    </lineage>
</organism>
<dbReference type="Proteomes" id="UP000886523">
    <property type="component" value="Unassembled WGS sequence"/>
</dbReference>
<dbReference type="OrthoDB" id="3364670at2759"/>
<dbReference type="InterPro" id="IPR040521">
    <property type="entry name" value="KDZ"/>
</dbReference>
<dbReference type="Pfam" id="PF18758">
    <property type="entry name" value="KDZ"/>
    <property type="match status" value="1"/>
</dbReference>
<protein>
    <submittedName>
        <fullName evidence="1">Uncharacterized protein</fullName>
    </submittedName>
</protein>
<dbReference type="PANTHER" id="PTHR33096:SF1">
    <property type="entry name" value="CXC1-LIKE CYSTEINE CLUSTER ASSOCIATED WITH KDZ TRANSPOSASES DOMAIN-CONTAINING PROTEIN"/>
    <property type="match status" value="1"/>
</dbReference>
<comment type="caution">
    <text evidence="1">The sequence shown here is derived from an EMBL/GenBank/DDBJ whole genome shotgun (WGS) entry which is preliminary data.</text>
</comment>